<protein>
    <submittedName>
        <fullName evidence="2">Uncharacterized protein</fullName>
    </submittedName>
</protein>
<proteinExistence type="predicted"/>
<dbReference type="RefSeq" id="XP_044542698.1">
    <property type="nucleotide sequence ID" value="XM_044687702.1"/>
</dbReference>
<sequence length="301" mass="35182">MTIPSSINSCYAWNHTKNKSRPIPIVASSSLPRFEPCMSPYMMKCCEHIKHTRRKERCEPTTNIHDLYSTTRGNSTCTTLSVKQERMDMKNQLSHSFQVHEDDLYNEMKTMVKNHRLAQQSKPLSERFDSEKSRLFISNSLTTKFLKENDTCLITIPDDLQISNLIDPCFHLRVGTILELDLMNEECLVQITFENHSKMQVIVPSFCLCLEDRVLYERMKRKRKKILFRRSKEMQESRTNQDDDQIQELSCELKNEENLTSEKSTSRILARNATTLTTNNGKQKPVSTIESRIPKRKYKSC</sequence>
<dbReference type="Proteomes" id="UP000816034">
    <property type="component" value="Unassembled WGS sequence"/>
</dbReference>
<dbReference type="AlphaFoldDB" id="A0AA88GDI0"/>
<evidence type="ECO:0000313" key="2">
    <source>
        <dbReference type="EMBL" id="KAG2373524.1"/>
    </source>
</evidence>
<keyword evidence="3" id="KW-1185">Reference proteome</keyword>
<feature type="compositionally biased region" description="Polar residues" evidence="1">
    <location>
        <begin position="281"/>
        <end position="290"/>
    </location>
</feature>
<organism evidence="2 3">
    <name type="scientific">Naegleria lovaniensis</name>
    <name type="common">Amoeba</name>
    <dbReference type="NCBI Taxonomy" id="51637"/>
    <lineage>
        <taxon>Eukaryota</taxon>
        <taxon>Discoba</taxon>
        <taxon>Heterolobosea</taxon>
        <taxon>Tetramitia</taxon>
        <taxon>Eutetramitia</taxon>
        <taxon>Vahlkampfiidae</taxon>
        <taxon>Naegleria</taxon>
    </lineage>
</organism>
<accession>A0AA88GDI0</accession>
<comment type="caution">
    <text evidence="2">The sequence shown here is derived from an EMBL/GenBank/DDBJ whole genome shotgun (WGS) entry which is preliminary data.</text>
</comment>
<evidence type="ECO:0000313" key="3">
    <source>
        <dbReference type="Proteomes" id="UP000816034"/>
    </source>
</evidence>
<name>A0AA88GDI0_NAELO</name>
<dbReference type="GeneID" id="68104441"/>
<reference evidence="2 3" key="1">
    <citation type="journal article" date="2018" name="BMC Genomics">
        <title>The genome of Naegleria lovaniensis, the basis for a comparative approach to unravel pathogenicity factors of the human pathogenic amoeba N. fowleri.</title>
        <authorList>
            <person name="Liechti N."/>
            <person name="Schurch N."/>
            <person name="Bruggmann R."/>
            <person name="Wittwer M."/>
        </authorList>
    </citation>
    <scope>NUCLEOTIDE SEQUENCE [LARGE SCALE GENOMIC DNA]</scope>
    <source>
        <strain evidence="2 3">ATCC 30569</strain>
    </source>
</reference>
<gene>
    <name evidence="2" type="ORF">C9374_011987</name>
</gene>
<feature type="compositionally biased region" description="Low complexity" evidence="1">
    <location>
        <begin position="271"/>
        <end position="280"/>
    </location>
</feature>
<evidence type="ECO:0000256" key="1">
    <source>
        <dbReference type="SAM" id="MobiDB-lite"/>
    </source>
</evidence>
<feature type="region of interest" description="Disordered" evidence="1">
    <location>
        <begin position="271"/>
        <end position="301"/>
    </location>
</feature>
<dbReference type="EMBL" id="PYSW02000053">
    <property type="protein sequence ID" value="KAG2373524.1"/>
    <property type="molecule type" value="Genomic_DNA"/>
</dbReference>